<accession>A0A0T9QDP5</accession>
<evidence type="ECO:0000256" key="1">
    <source>
        <dbReference type="SAM" id="Phobius"/>
    </source>
</evidence>
<keyword evidence="3" id="KW-1185">Reference proteome</keyword>
<dbReference type="Proteomes" id="UP000041882">
    <property type="component" value="Unassembled WGS sequence"/>
</dbReference>
<reference evidence="3" key="1">
    <citation type="submission" date="2015-03" db="EMBL/GenBank/DDBJ databases">
        <authorList>
            <consortium name="Pathogen Informatics"/>
            <person name="Murphy D."/>
        </authorList>
    </citation>
    <scope>NUCLEOTIDE SEQUENCE [LARGE SCALE GENOMIC DNA]</scope>
    <source>
        <strain evidence="3">IP6945</strain>
    </source>
</reference>
<dbReference type="RefSeq" id="WP_186379523.1">
    <property type="nucleotide sequence ID" value="NZ_CQAW01000016.1"/>
</dbReference>
<evidence type="ECO:0000313" key="3">
    <source>
        <dbReference type="Proteomes" id="UP000041882"/>
    </source>
</evidence>
<protein>
    <submittedName>
        <fullName evidence="2">Uncharacterized protein</fullName>
    </submittedName>
</protein>
<keyword evidence="1" id="KW-1133">Transmembrane helix</keyword>
<keyword evidence="1" id="KW-0812">Transmembrane</keyword>
<proteinExistence type="predicted"/>
<dbReference type="EMBL" id="CQAW01000016">
    <property type="protein sequence ID" value="CNI06938.1"/>
    <property type="molecule type" value="Genomic_DNA"/>
</dbReference>
<dbReference type="AlphaFoldDB" id="A0A0T9QDP5"/>
<evidence type="ECO:0000313" key="2">
    <source>
        <dbReference type="EMBL" id="CNI06938.1"/>
    </source>
</evidence>
<keyword evidence="1" id="KW-0472">Membrane</keyword>
<name>A0A0T9QDP5_9GAMM</name>
<gene>
    <name evidence="2" type="ORF">ERS008472_03132</name>
</gene>
<organism evidence="2 3">
    <name type="scientific">Yersinia thracica</name>
    <dbReference type="NCBI Taxonomy" id="2890319"/>
    <lineage>
        <taxon>Bacteria</taxon>
        <taxon>Pseudomonadati</taxon>
        <taxon>Pseudomonadota</taxon>
        <taxon>Gammaproteobacteria</taxon>
        <taxon>Enterobacterales</taxon>
        <taxon>Yersiniaceae</taxon>
        <taxon>Yersinia</taxon>
    </lineage>
</organism>
<sequence length="50" mass="5654">MPGQLIELTSGVLAVLVFLIWVAVLSARAVIRDHRRRTSIKRAAERKARQ</sequence>
<feature type="transmembrane region" description="Helical" evidence="1">
    <location>
        <begin position="12"/>
        <end position="31"/>
    </location>
</feature>